<dbReference type="GO" id="GO:0101005">
    <property type="term" value="F:deubiquitinase activity"/>
    <property type="evidence" value="ECO:0007669"/>
    <property type="project" value="TreeGrafter"/>
</dbReference>
<proteinExistence type="inferred from homology"/>
<dbReference type="Proteomes" id="UP000007129">
    <property type="component" value="Unassembled WGS sequence"/>
</dbReference>
<comment type="similarity">
    <text evidence="1">Belongs to the DeSI family.</text>
</comment>
<dbReference type="eggNOG" id="KOG0324">
    <property type="taxonomic scope" value="Eukaryota"/>
</dbReference>
<keyword evidence="3" id="KW-0378">Hydrolase</keyword>
<feature type="compositionally biased region" description="Polar residues" evidence="4">
    <location>
        <begin position="196"/>
        <end position="213"/>
    </location>
</feature>
<dbReference type="InterPro" id="IPR042266">
    <property type="entry name" value="PPPDE_sf"/>
</dbReference>
<dbReference type="GO" id="GO:0016579">
    <property type="term" value="P:protein deubiquitination"/>
    <property type="evidence" value="ECO:0007669"/>
    <property type="project" value="TreeGrafter"/>
</dbReference>
<dbReference type="VEuPathDB" id="FungiDB:MPH_05163"/>
<dbReference type="InterPro" id="IPR008580">
    <property type="entry name" value="PPPDE_dom"/>
</dbReference>
<evidence type="ECO:0000256" key="4">
    <source>
        <dbReference type="SAM" id="MobiDB-lite"/>
    </source>
</evidence>
<dbReference type="Gene3D" id="3.90.1720.30">
    <property type="entry name" value="PPPDE domains"/>
    <property type="match status" value="1"/>
</dbReference>
<evidence type="ECO:0000256" key="3">
    <source>
        <dbReference type="ARBA" id="ARBA00022801"/>
    </source>
</evidence>
<evidence type="ECO:0000313" key="6">
    <source>
        <dbReference type="EMBL" id="EKG17714.1"/>
    </source>
</evidence>
<sequence>MSPASPTKPKKPSRQSSHRSTLSVQKTEIRIHVYDLLPPGKVSSLLWSLGAGLLHSGVVIKDKEYAYGGHDRRGVTGVYWTRPRLEPPGGTFRCEVLQGFSFLTDEELSAVIREASEKFQGTSYNLLTFNCNHFTSYLCEKLTARPAPRWLNRAASIGVALPCVVPREWIAPPDHDTADGELLEEDEDDERAAMLRTNQSQSNLHLTDSQDQYSTDEEAETERSRSRSKGKRSTSSADIGRPRRSSVKDTSGREIPKFDTIAATARIKE</sequence>
<keyword evidence="2" id="KW-0645">Protease</keyword>
<comment type="caution">
    <text evidence="6">The sequence shown here is derived from an EMBL/GenBank/DDBJ whole genome shotgun (WGS) entry which is preliminary data.</text>
</comment>
<gene>
    <name evidence="6" type="ORF">MPH_05163</name>
</gene>
<dbReference type="PANTHER" id="PTHR12378">
    <property type="entry name" value="DESUMOYLATING ISOPEPTIDASE"/>
    <property type="match status" value="1"/>
</dbReference>
<dbReference type="OrthoDB" id="412286at2759"/>
<feature type="region of interest" description="Disordered" evidence="4">
    <location>
        <begin position="1"/>
        <end position="24"/>
    </location>
</feature>
<feature type="compositionally biased region" description="Basic and acidic residues" evidence="4">
    <location>
        <begin position="246"/>
        <end position="257"/>
    </location>
</feature>
<organism evidence="6 7">
    <name type="scientific">Macrophomina phaseolina (strain MS6)</name>
    <name type="common">Charcoal rot fungus</name>
    <dbReference type="NCBI Taxonomy" id="1126212"/>
    <lineage>
        <taxon>Eukaryota</taxon>
        <taxon>Fungi</taxon>
        <taxon>Dikarya</taxon>
        <taxon>Ascomycota</taxon>
        <taxon>Pezizomycotina</taxon>
        <taxon>Dothideomycetes</taxon>
        <taxon>Dothideomycetes incertae sedis</taxon>
        <taxon>Botryosphaeriales</taxon>
        <taxon>Botryosphaeriaceae</taxon>
        <taxon>Macrophomina</taxon>
    </lineage>
</organism>
<dbReference type="EMBL" id="AHHD01000229">
    <property type="protein sequence ID" value="EKG17714.1"/>
    <property type="molecule type" value="Genomic_DNA"/>
</dbReference>
<reference evidence="6 7" key="1">
    <citation type="journal article" date="2012" name="BMC Genomics">
        <title>Tools to kill: Genome of one of the most destructive plant pathogenic fungi Macrophomina phaseolina.</title>
        <authorList>
            <person name="Islam M.S."/>
            <person name="Haque M.S."/>
            <person name="Islam M.M."/>
            <person name="Emdad E.M."/>
            <person name="Halim A."/>
            <person name="Hossen Q.M.M."/>
            <person name="Hossain M.Z."/>
            <person name="Ahmed B."/>
            <person name="Rahim S."/>
            <person name="Rahman M.S."/>
            <person name="Alam M.M."/>
            <person name="Hou S."/>
            <person name="Wan X."/>
            <person name="Saito J.A."/>
            <person name="Alam M."/>
        </authorList>
    </citation>
    <scope>NUCLEOTIDE SEQUENCE [LARGE SCALE GENOMIC DNA]</scope>
    <source>
        <strain evidence="6 7">MS6</strain>
    </source>
</reference>
<evidence type="ECO:0000256" key="2">
    <source>
        <dbReference type="ARBA" id="ARBA00022670"/>
    </source>
</evidence>
<dbReference type="PROSITE" id="PS51858">
    <property type="entry name" value="PPPDE"/>
    <property type="match status" value="1"/>
</dbReference>
<dbReference type="Pfam" id="PF05903">
    <property type="entry name" value="Peptidase_C97"/>
    <property type="match status" value="1"/>
</dbReference>
<accession>K2S587</accession>
<dbReference type="STRING" id="1126212.K2S587"/>
<evidence type="ECO:0000313" key="7">
    <source>
        <dbReference type="Proteomes" id="UP000007129"/>
    </source>
</evidence>
<protein>
    <recommendedName>
        <fullName evidence="5">PPPDE domain-containing protein</fullName>
    </recommendedName>
</protein>
<feature type="compositionally biased region" description="Basic residues" evidence="4">
    <location>
        <begin position="8"/>
        <end position="17"/>
    </location>
</feature>
<dbReference type="PANTHER" id="PTHR12378:SF80">
    <property type="entry name" value="IP06716P-RELATED"/>
    <property type="match status" value="1"/>
</dbReference>
<dbReference type="AlphaFoldDB" id="K2S587"/>
<dbReference type="InParanoid" id="K2S587"/>
<dbReference type="HOGENOM" id="CLU_069001_2_0_1"/>
<name>K2S587_MACPH</name>
<evidence type="ECO:0000259" key="5">
    <source>
        <dbReference type="PROSITE" id="PS51858"/>
    </source>
</evidence>
<dbReference type="GO" id="GO:0006508">
    <property type="term" value="P:proteolysis"/>
    <property type="evidence" value="ECO:0007669"/>
    <property type="project" value="UniProtKB-KW"/>
</dbReference>
<feature type="region of interest" description="Disordered" evidence="4">
    <location>
        <begin position="196"/>
        <end position="269"/>
    </location>
</feature>
<dbReference type="SMART" id="SM01179">
    <property type="entry name" value="DUF862"/>
    <property type="match status" value="1"/>
</dbReference>
<feature type="domain" description="PPPDE" evidence="5">
    <location>
        <begin position="27"/>
        <end position="169"/>
    </location>
</feature>
<evidence type="ECO:0000256" key="1">
    <source>
        <dbReference type="ARBA" id="ARBA00008140"/>
    </source>
</evidence>